<organism evidence="2 3">
    <name type="scientific">Mycena metata</name>
    <dbReference type="NCBI Taxonomy" id="1033252"/>
    <lineage>
        <taxon>Eukaryota</taxon>
        <taxon>Fungi</taxon>
        <taxon>Dikarya</taxon>
        <taxon>Basidiomycota</taxon>
        <taxon>Agaricomycotina</taxon>
        <taxon>Agaricomycetes</taxon>
        <taxon>Agaricomycetidae</taxon>
        <taxon>Agaricales</taxon>
        <taxon>Marasmiineae</taxon>
        <taxon>Mycenaceae</taxon>
        <taxon>Mycena</taxon>
    </lineage>
</organism>
<protein>
    <submittedName>
        <fullName evidence="2">Uncharacterized protein</fullName>
    </submittedName>
</protein>
<feature type="signal peptide" evidence="1">
    <location>
        <begin position="1"/>
        <end position="19"/>
    </location>
</feature>
<evidence type="ECO:0000313" key="2">
    <source>
        <dbReference type="EMBL" id="KAJ7779883.1"/>
    </source>
</evidence>
<feature type="chain" id="PRO_5042230173" evidence="1">
    <location>
        <begin position="20"/>
        <end position="117"/>
    </location>
</feature>
<dbReference type="Proteomes" id="UP001215598">
    <property type="component" value="Unassembled WGS sequence"/>
</dbReference>
<keyword evidence="1" id="KW-0732">Signal</keyword>
<reference evidence="2" key="1">
    <citation type="submission" date="2023-03" db="EMBL/GenBank/DDBJ databases">
        <title>Massive genome expansion in bonnet fungi (Mycena s.s.) driven by repeated elements and novel gene families across ecological guilds.</title>
        <authorList>
            <consortium name="Lawrence Berkeley National Laboratory"/>
            <person name="Harder C.B."/>
            <person name="Miyauchi S."/>
            <person name="Viragh M."/>
            <person name="Kuo A."/>
            <person name="Thoen E."/>
            <person name="Andreopoulos B."/>
            <person name="Lu D."/>
            <person name="Skrede I."/>
            <person name="Drula E."/>
            <person name="Henrissat B."/>
            <person name="Morin E."/>
            <person name="Kohler A."/>
            <person name="Barry K."/>
            <person name="LaButti K."/>
            <person name="Morin E."/>
            <person name="Salamov A."/>
            <person name="Lipzen A."/>
            <person name="Mereny Z."/>
            <person name="Hegedus B."/>
            <person name="Baldrian P."/>
            <person name="Stursova M."/>
            <person name="Weitz H."/>
            <person name="Taylor A."/>
            <person name="Grigoriev I.V."/>
            <person name="Nagy L.G."/>
            <person name="Martin F."/>
            <person name="Kauserud H."/>
        </authorList>
    </citation>
    <scope>NUCLEOTIDE SEQUENCE</scope>
    <source>
        <strain evidence="2">CBHHK182m</strain>
    </source>
</reference>
<dbReference type="EMBL" id="JARKIB010000005">
    <property type="protein sequence ID" value="KAJ7779883.1"/>
    <property type="molecule type" value="Genomic_DNA"/>
</dbReference>
<sequence>MKSPLLASVLLAVAQLAAAQTQYNWRVYNNGGCDHNSSAAATFPPNPAPAGIADVDTCISVPQGIDWNRLEVGIGTLEMFTFCGDHCTGDVLETDDTGCNLPPPGCAIASFIGFPPE</sequence>
<dbReference type="AlphaFoldDB" id="A0AAD7K9K2"/>
<name>A0AAD7K9K2_9AGAR</name>
<evidence type="ECO:0000256" key="1">
    <source>
        <dbReference type="SAM" id="SignalP"/>
    </source>
</evidence>
<comment type="caution">
    <text evidence="2">The sequence shown here is derived from an EMBL/GenBank/DDBJ whole genome shotgun (WGS) entry which is preliminary data.</text>
</comment>
<evidence type="ECO:0000313" key="3">
    <source>
        <dbReference type="Proteomes" id="UP001215598"/>
    </source>
</evidence>
<accession>A0AAD7K9K2</accession>
<gene>
    <name evidence="2" type="ORF">B0H16DRAFT_727721</name>
</gene>
<keyword evidence="3" id="KW-1185">Reference proteome</keyword>
<proteinExistence type="predicted"/>